<accession>A0A059T5C8</accession>
<organism evidence="1 2">
    <name type="scientific">Listeria phage LP-114</name>
    <dbReference type="NCBI Taxonomy" id="1458857"/>
    <lineage>
        <taxon>Viruses</taxon>
        <taxon>Duplodnaviria</taxon>
        <taxon>Heunggongvirae</taxon>
        <taxon>Uroviricota</taxon>
        <taxon>Caudoviricetes</taxon>
        <taxon>Homburgvirus</taxon>
        <taxon>Homburgvirus LP114</taxon>
    </lineage>
</organism>
<evidence type="ECO:0000313" key="2">
    <source>
        <dbReference type="Proteomes" id="UP000026991"/>
    </source>
</evidence>
<dbReference type="RefSeq" id="YP_009045129.1">
    <property type="nucleotide sequence ID" value="NC_024392.1"/>
</dbReference>
<keyword evidence="2" id="KW-1185">Reference proteome</keyword>
<dbReference type="GeneID" id="19736247"/>
<name>A0A059T5C8_9CAUD</name>
<gene>
    <name evidence="1" type="ORF">LP114_075</name>
</gene>
<reference evidence="1 2" key="1">
    <citation type="journal article" date="2014" name="Appl. Environ. Microbiol.">
        <title>Comparative genomic and morphological analysis of Listeria phages isolated from farm environments.</title>
        <authorList>
            <person name="Denes T."/>
            <person name="Vongkamjan K."/>
            <person name="Ackermann H.W."/>
            <person name="Moreno Switt A.I."/>
            <person name="Wiedmann M."/>
            <person name="den Bakker H.C."/>
        </authorList>
    </citation>
    <scope>NUCLEOTIDE SEQUENCE [LARGE SCALE GENOMIC DNA]</scope>
</reference>
<sequence length="58" mass="6740">MKYCVCVWEATFNFSISLGLFATKELAEEAVKRDLEDYTERELDNYQVFVRGVSGFYG</sequence>
<proteinExistence type="predicted"/>
<protein>
    <submittedName>
        <fullName evidence="1">Uncharacterized protein</fullName>
    </submittedName>
</protein>
<dbReference type="OrthoDB" id="24213at10239"/>
<dbReference type="EMBL" id="KJ094021">
    <property type="protein sequence ID" value="AHL18663.1"/>
    <property type="molecule type" value="Genomic_DNA"/>
</dbReference>
<evidence type="ECO:0000313" key="1">
    <source>
        <dbReference type="EMBL" id="AHL18663.1"/>
    </source>
</evidence>
<dbReference type="KEGG" id="vg:19736247"/>
<dbReference type="Proteomes" id="UP000026991">
    <property type="component" value="Segment"/>
</dbReference>